<reference evidence="6" key="2">
    <citation type="submission" date="2016-11" db="EMBL/GenBank/DDBJ databases">
        <authorList>
            <person name="Jaros S."/>
            <person name="Januszkiewicz K."/>
            <person name="Wedrychowicz H."/>
        </authorList>
    </citation>
    <scope>NUCLEOTIDE SEQUENCE [LARGE SCALE GENOMIC DNA]</scope>
    <source>
        <strain evidence="6">DSM 4029</strain>
    </source>
</reference>
<feature type="region of interest" description="Disordered" evidence="1">
    <location>
        <begin position="1"/>
        <end position="20"/>
    </location>
</feature>
<proteinExistence type="predicted"/>
<dbReference type="SUPFAM" id="SSF54001">
    <property type="entry name" value="Cysteine proteinases"/>
    <property type="match status" value="1"/>
</dbReference>
<reference evidence="4 7" key="3">
    <citation type="journal article" date="2019" name="Nat. Med.">
        <title>A library of human gut bacterial isolates paired with longitudinal multiomics data enables mechanistic microbiome research.</title>
        <authorList>
            <person name="Poyet M."/>
            <person name="Groussin M."/>
            <person name="Gibbons S.M."/>
            <person name="Avila-Pacheco J."/>
            <person name="Jiang X."/>
            <person name="Kearney S.M."/>
            <person name="Perrotta A.R."/>
            <person name="Berdy B."/>
            <person name="Zhao S."/>
            <person name="Lieberman T.D."/>
            <person name="Swanson P.K."/>
            <person name="Smith M."/>
            <person name="Roesemann S."/>
            <person name="Alexander J.E."/>
            <person name="Rich S.A."/>
            <person name="Livny J."/>
            <person name="Vlamakis H."/>
            <person name="Clish C."/>
            <person name="Bullock K."/>
            <person name="Deik A."/>
            <person name="Scott J."/>
            <person name="Pierce K.A."/>
            <person name="Xavier R.J."/>
            <person name="Alm E.J."/>
        </authorList>
    </citation>
    <scope>NUCLEOTIDE SEQUENCE [LARGE SCALE GENOMIC DNA]</scope>
    <source>
        <strain evidence="4 7">BIOML-A2</strain>
    </source>
</reference>
<dbReference type="PANTHER" id="PTHR42736">
    <property type="entry name" value="PROTEIN-GLUTAMINE GAMMA-GLUTAMYLTRANSFERASE"/>
    <property type="match status" value="1"/>
</dbReference>
<evidence type="ECO:0000313" key="4">
    <source>
        <dbReference type="EMBL" id="MZL69627.1"/>
    </source>
</evidence>
<evidence type="ECO:0000313" key="7">
    <source>
        <dbReference type="Proteomes" id="UP000474718"/>
    </source>
</evidence>
<feature type="transmembrane region" description="Helical" evidence="2">
    <location>
        <begin position="41"/>
        <end position="61"/>
    </location>
</feature>
<feature type="compositionally biased region" description="Basic and acidic residues" evidence="1">
    <location>
        <begin position="666"/>
        <end position="678"/>
    </location>
</feature>
<dbReference type="RefSeq" id="WP_021660201.1">
    <property type="nucleotide sequence ID" value="NZ_FQVY01000001.1"/>
</dbReference>
<dbReference type="Proteomes" id="UP000474718">
    <property type="component" value="Unassembled WGS sequence"/>
</dbReference>
<accession>A0AAQ1MBY8</accession>
<feature type="transmembrane region" description="Helical" evidence="2">
    <location>
        <begin position="73"/>
        <end position="91"/>
    </location>
</feature>
<dbReference type="EMBL" id="WWVX01000004">
    <property type="protein sequence ID" value="MZL69627.1"/>
    <property type="molecule type" value="Genomic_DNA"/>
</dbReference>
<feature type="transmembrane region" description="Helical" evidence="2">
    <location>
        <begin position="97"/>
        <end position="114"/>
    </location>
</feature>
<keyword evidence="7" id="KW-1185">Reference proteome</keyword>
<keyword evidence="2" id="KW-0472">Membrane</keyword>
<dbReference type="Proteomes" id="UP000184089">
    <property type="component" value="Unassembled WGS sequence"/>
</dbReference>
<dbReference type="InterPro" id="IPR002931">
    <property type="entry name" value="Transglutaminase-like"/>
</dbReference>
<name>A0AAQ1MBY8_9FIRM</name>
<protein>
    <submittedName>
        <fullName evidence="5">Transglutaminase-like superfamily protein</fullName>
    </submittedName>
</protein>
<feature type="transmembrane region" description="Helical" evidence="2">
    <location>
        <begin position="193"/>
        <end position="214"/>
    </location>
</feature>
<dbReference type="PANTHER" id="PTHR42736:SF1">
    <property type="entry name" value="PROTEIN-GLUTAMINE GAMMA-GLUTAMYLTRANSFERASE"/>
    <property type="match status" value="1"/>
</dbReference>
<dbReference type="Pfam" id="PF01841">
    <property type="entry name" value="Transglut_core"/>
    <property type="match status" value="1"/>
</dbReference>
<feature type="domain" description="Transglutaminase-like" evidence="3">
    <location>
        <begin position="557"/>
        <end position="647"/>
    </location>
</feature>
<dbReference type="EMBL" id="FQVY01000001">
    <property type="protein sequence ID" value="SHF80365.1"/>
    <property type="molecule type" value="Genomic_DNA"/>
</dbReference>
<reference evidence="5" key="1">
    <citation type="submission" date="2016-11" db="EMBL/GenBank/DDBJ databases">
        <authorList>
            <person name="Varghese N."/>
            <person name="Submissions S."/>
        </authorList>
    </citation>
    <scope>NUCLEOTIDE SEQUENCE</scope>
    <source>
        <strain evidence="5">DSM 4029</strain>
    </source>
</reference>
<evidence type="ECO:0000256" key="1">
    <source>
        <dbReference type="SAM" id="MobiDB-lite"/>
    </source>
</evidence>
<dbReference type="SMART" id="SM00460">
    <property type="entry name" value="TGc"/>
    <property type="match status" value="1"/>
</dbReference>
<dbReference type="AlphaFoldDB" id="A0AAQ1MBY8"/>
<feature type="transmembrane region" description="Helical" evidence="2">
    <location>
        <begin position="248"/>
        <end position="277"/>
    </location>
</feature>
<comment type="caution">
    <text evidence="5">The sequence shown here is derived from an EMBL/GenBank/DDBJ whole genome shotgun (WGS) entry which is preliminary data.</text>
</comment>
<feature type="region of interest" description="Disordered" evidence="1">
    <location>
        <begin position="664"/>
        <end position="684"/>
    </location>
</feature>
<feature type="transmembrane region" description="Helical" evidence="2">
    <location>
        <begin position="155"/>
        <end position="173"/>
    </location>
</feature>
<keyword evidence="2" id="KW-0812">Transmembrane</keyword>
<evidence type="ECO:0000259" key="3">
    <source>
        <dbReference type="SMART" id="SM00460"/>
    </source>
</evidence>
<evidence type="ECO:0000256" key="2">
    <source>
        <dbReference type="SAM" id="Phobius"/>
    </source>
</evidence>
<dbReference type="InterPro" id="IPR038765">
    <property type="entry name" value="Papain-like_cys_pep_sf"/>
</dbReference>
<feature type="transmembrane region" description="Helical" evidence="2">
    <location>
        <begin position="706"/>
        <end position="729"/>
    </location>
</feature>
<sequence length="848" mass="94316">MSKKSASRAPSRRKDVEPGQNSGLFFQEGASLAFRWEVPGFSYFATIVLAFLCLLGFASTFSTIYKIDQSHSNLMLGVAVFPLLFGLIYFNKYTTRIGLPIAFAGFAGVCVWMGDRLIPSAYMAYNALAARINTRIPTELPYVSYSFAETDSSDLCFMLVFFLLSAGICWFILRRPSLPMVLLLSFPVIEVGMFVGLVPAYFSFLLLVAAYAGIGAMQVVRQRRGEGEFIRPKKKKDVLFYNGGHRKWLSMIVSVILIAAVCLSMGGATALLTPALYDSTAVQNFRDDMAEALEDFPLSGNFGGASGGLTGGKLYEVDGLRYTGQTALRVTGPYFGDAFYLRGFVGGEYIGTAWLPADMARETQLTQEMYDTFEASGSHPQNLQGETVSLARKAFSNQVKRSVLSHVKVENRGANSDYTYTPYNGLFSEDNVTFSGEANVSVKSKKRKYEFDYFALPSMLEVGSLRHDAASASDDPADYTERLAAYEAYVHQTYTELPDEGLSSIRTACTPEKYQELGGLEGYSKYVRTLLQSNKIYDMNPGKVPEGEDFITYFYDQMDGGFCVHYASAAVAMFRAAGVPARYVEGYLVKGDTFSSGKDAGDQLVYDIGGEAISNPARQVDVLDYSAHAWAEVYVDGYGWIPMEMTTTFRDPYDGYSYPLLSGDRSPLESEGDPKAEENVGGVDGPQTMQEKFLGFRFGDTWLGRLPLYLMIPLFVGALLALFLAALLLRAGIVRARRAGRYRRADDTQKILLDYGRLERVLRYLGEDNRQHLPVDEYAASLQIRHLTVREGDFAKALELAQKARFSKGGCTAEERRWMEAFVAHFSKRVYKDLSLPKQFSFRLLHLS</sequence>
<evidence type="ECO:0000313" key="6">
    <source>
        <dbReference type="Proteomes" id="UP000184089"/>
    </source>
</evidence>
<keyword evidence="2" id="KW-1133">Transmembrane helix</keyword>
<dbReference type="Gene3D" id="3.10.620.30">
    <property type="match status" value="1"/>
</dbReference>
<gene>
    <name evidence="4" type="ORF">GT747_07645</name>
    <name evidence="5" type="ORF">SAMN05444424_0736</name>
</gene>
<dbReference type="InterPro" id="IPR052901">
    <property type="entry name" value="Bact_TGase-like"/>
</dbReference>
<organism evidence="5 6">
    <name type="scientific">Bittarella massiliensis</name>
    <name type="common">ex Durand et al. 2017</name>
    <dbReference type="NCBI Taxonomy" id="1720313"/>
    <lineage>
        <taxon>Bacteria</taxon>
        <taxon>Bacillati</taxon>
        <taxon>Bacillota</taxon>
        <taxon>Clostridia</taxon>
        <taxon>Eubacteriales</taxon>
        <taxon>Oscillospiraceae</taxon>
        <taxon>Bittarella (ex Durand et al. 2017)</taxon>
    </lineage>
</organism>
<evidence type="ECO:0000313" key="5">
    <source>
        <dbReference type="EMBL" id="SHF80365.1"/>
    </source>
</evidence>